<dbReference type="EMBL" id="BMHP01000002">
    <property type="protein sequence ID" value="GGD65249.1"/>
    <property type="molecule type" value="Genomic_DNA"/>
</dbReference>
<evidence type="ECO:0000313" key="2">
    <source>
        <dbReference type="EMBL" id="GGD65249.1"/>
    </source>
</evidence>
<proteinExistence type="predicted"/>
<dbReference type="PROSITE" id="PS51257">
    <property type="entry name" value="PROKAR_LIPOPROTEIN"/>
    <property type="match status" value="1"/>
</dbReference>
<evidence type="ECO:0000256" key="1">
    <source>
        <dbReference type="SAM" id="MobiDB-lite"/>
    </source>
</evidence>
<reference evidence="2" key="1">
    <citation type="journal article" date="2014" name="Int. J. Syst. Evol. Microbiol.">
        <title>Complete genome sequence of Corynebacterium casei LMG S-19264T (=DSM 44701T), isolated from a smear-ripened cheese.</title>
        <authorList>
            <consortium name="US DOE Joint Genome Institute (JGI-PGF)"/>
            <person name="Walter F."/>
            <person name="Albersmeier A."/>
            <person name="Kalinowski J."/>
            <person name="Ruckert C."/>
        </authorList>
    </citation>
    <scope>NUCLEOTIDE SEQUENCE</scope>
    <source>
        <strain evidence="2">CGMCC 1.15178</strain>
    </source>
</reference>
<evidence type="ECO:0000313" key="3">
    <source>
        <dbReference type="Proteomes" id="UP000612456"/>
    </source>
</evidence>
<dbReference type="RefSeq" id="WP_188992186.1">
    <property type="nucleotide sequence ID" value="NZ_BMHP01000002.1"/>
</dbReference>
<keyword evidence="3" id="KW-1185">Reference proteome</keyword>
<sequence>MRLNVVLTVMIISLLGIAGCASGSMNRTPDELLGLTVSGLSGVDHYTFKGTTKIAIGDGTVIKPISFQGEVRNHEQLEVKSSDSDSAADLIHPLELLKEIEQSAASTELIAAESDKATAVLQIKTDEKAAARLWAGRLRSQFKQLQSSIPGTEVSPLQQQDESQASAQFKKEWDAELARSGRLLEEMLATLHVSSTYKLQLDRSKMLPLRLQEHTVLRYKTQGQQRQETRSSDVSFPSLAQRRK</sequence>
<organism evidence="2 3">
    <name type="scientific">Paenibacillus nasutitermitis</name>
    <dbReference type="NCBI Taxonomy" id="1652958"/>
    <lineage>
        <taxon>Bacteria</taxon>
        <taxon>Bacillati</taxon>
        <taxon>Bacillota</taxon>
        <taxon>Bacilli</taxon>
        <taxon>Bacillales</taxon>
        <taxon>Paenibacillaceae</taxon>
        <taxon>Paenibacillus</taxon>
    </lineage>
</organism>
<dbReference type="Proteomes" id="UP000612456">
    <property type="component" value="Unassembled WGS sequence"/>
</dbReference>
<accession>A0A916YX00</accession>
<reference evidence="2" key="2">
    <citation type="submission" date="2020-09" db="EMBL/GenBank/DDBJ databases">
        <authorList>
            <person name="Sun Q."/>
            <person name="Zhou Y."/>
        </authorList>
    </citation>
    <scope>NUCLEOTIDE SEQUENCE</scope>
    <source>
        <strain evidence="2">CGMCC 1.15178</strain>
    </source>
</reference>
<protein>
    <submittedName>
        <fullName evidence="2">Uncharacterized protein</fullName>
    </submittedName>
</protein>
<dbReference type="AlphaFoldDB" id="A0A916YX00"/>
<name>A0A916YX00_9BACL</name>
<comment type="caution">
    <text evidence="2">The sequence shown here is derived from an EMBL/GenBank/DDBJ whole genome shotgun (WGS) entry which is preliminary data.</text>
</comment>
<gene>
    <name evidence="2" type="ORF">GCM10010911_23770</name>
</gene>
<feature type="region of interest" description="Disordered" evidence="1">
    <location>
        <begin position="220"/>
        <end position="244"/>
    </location>
</feature>